<accession>A0A849B9N7</accession>
<dbReference type="AlphaFoldDB" id="A0A849B9N7"/>
<sequence length="300" mass="34140">MFVHDFDKEILLPESGASERIFDIPEELKRRVPFLKNAPVRGAPALGSGPVSKVARTYDTIIGAYPSALLVGSPAGRSTRQFFVWLGILMGMFLFFPVAFSLIGDFYHFAADDISLSDVIGSLLFLFLIVVDFLFVVWCINIIRWAPPDWPIMFNRHTRQVSYFQVRFPNFLRFWQPAPVDLIVRSWDDAHFRTYKAIQFTGALFRETSEIAILWGDEDNPRRLKDVVRLGDTFNAGDGPCIQIWEHIRRYMEEGGPVLNDGESLRKPTNNNPPLRFPKYLEEAAGGAPLSPEQIEGKGR</sequence>
<feature type="transmembrane region" description="Helical" evidence="1">
    <location>
        <begin position="123"/>
        <end position="143"/>
    </location>
</feature>
<feature type="transmembrane region" description="Helical" evidence="1">
    <location>
        <begin position="82"/>
        <end position="103"/>
    </location>
</feature>
<comment type="caution">
    <text evidence="3">The sequence shown here is derived from an EMBL/GenBank/DDBJ whole genome shotgun (WGS) entry which is preliminary data.</text>
</comment>
<evidence type="ECO:0000313" key="3">
    <source>
        <dbReference type="EMBL" id="NNH10603.1"/>
    </source>
</evidence>
<evidence type="ECO:0000313" key="4">
    <source>
        <dbReference type="Proteomes" id="UP000542973"/>
    </source>
</evidence>
<proteinExistence type="predicted"/>
<evidence type="ECO:0000259" key="2">
    <source>
        <dbReference type="Pfam" id="PF20455"/>
    </source>
</evidence>
<reference evidence="3 4" key="1">
    <citation type="submission" date="2020-05" db="EMBL/GenBank/DDBJ databases">
        <title>MicrobeNet Type strains.</title>
        <authorList>
            <person name="Nicholson A.C."/>
        </authorList>
    </citation>
    <scope>NUCLEOTIDE SEQUENCE [LARGE SCALE GENOMIC DNA]</scope>
    <source>
        <strain evidence="3 4">ATCC 700815</strain>
    </source>
</reference>
<dbReference type="Proteomes" id="UP000542973">
    <property type="component" value="Unassembled WGS sequence"/>
</dbReference>
<dbReference type="Pfam" id="PF20455">
    <property type="entry name" value="DUF6708"/>
    <property type="match status" value="1"/>
</dbReference>
<gene>
    <name evidence="3" type="ORF">HLB16_06855</name>
</gene>
<dbReference type="EMBL" id="JABEMD010000008">
    <property type="protein sequence ID" value="NNH10603.1"/>
    <property type="molecule type" value="Genomic_DNA"/>
</dbReference>
<name>A0A849B9N7_9BURK</name>
<evidence type="ECO:0000256" key="1">
    <source>
        <dbReference type="SAM" id="Phobius"/>
    </source>
</evidence>
<keyword evidence="1" id="KW-0472">Membrane</keyword>
<organism evidence="3 4">
    <name type="scientific">Cupriavidus gilardii</name>
    <dbReference type="NCBI Taxonomy" id="82541"/>
    <lineage>
        <taxon>Bacteria</taxon>
        <taxon>Pseudomonadati</taxon>
        <taxon>Pseudomonadota</taxon>
        <taxon>Betaproteobacteria</taxon>
        <taxon>Burkholderiales</taxon>
        <taxon>Burkholderiaceae</taxon>
        <taxon>Cupriavidus</taxon>
    </lineage>
</organism>
<keyword evidence="1" id="KW-1133">Transmembrane helix</keyword>
<feature type="domain" description="DUF6708" evidence="2">
    <location>
        <begin position="135"/>
        <end position="261"/>
    </location>
</feature>
<protein>
    <recommendedName>
        <fullName evidence="2">DUF6708 domain-containing protein</fullName>
    </recommendedName>
</protein>
<dbReference type="RefSeq" id="WP_151022445.1">
    <property type="nucleotide sequence ID" value="NZ_BAAAEB010000003.1"/>
</dbReference>
<keyword evidence="1" id="KW-0812">Transmembrane</keyword>
<dbReference type="InterPro" id="IPR046554">
    <property type="entry name" value="DUF6708"/>
</dbReference>